<dbReference type="Pfam" id="PF00270">
    <property type="entry name" value="DEAD"/>
    <property type="match status" value="1"/>
</dbReference>
<dbReference type="GO" id="GO:0051607">
    <property type="term" value="P:defense response to virus"/>
    <property type="evidence" value="ECO:0007669"/>
    <property type="project" value="UniProtKB-KW"/>
</dbReference>
<evidence type="ECO:0000259" key="6">
    <source>
        <dbReference type="PROSITE" id="PS51194"/>
    </source>
</evidence>
<gene>
    <name evidence="7" type="primary">cas3</name>
    <name evidence="7" type="ORF">DESPIG_00182</name>
</gene>
<reference evidence="7 8" key="2">
    <citation type="submission" date="2008-10" db="EMBL/GenBank/DDBJ databases">
        <authorList>
            <person name="Fulton L."/>
            <person name="Clifton S."/>
            <person name="Fulton B."/>
            <person name="Xu J."/>
            <person name="Minx P."/>
            <person name="Pepin K.H."/>
            <person name="Johnson M."/>
            <person name="Bhonagiri V."/>
            <person name="Nash W.E."/>
            <person name="Mardis E.R."/>
            <person name="Wilson R.K."/>
        </authorList>
    </citation>
    <scope>NUCLEOTIDE SEQUENCE [LARGE SCALE GENOMIC DNA]</scope>
    <source>
        <strain evidence="7 8">ATCC 29098</strain>
    </source>
</reference>
<dbReference type="InterPro" id="IPR038257">
    <property type="entry name" value="CRISPR-assoc_Cas3_HD_sf"/>
</dbReference>
<protein>
    <submittedName>
        <fullName evidence="7">CRISPR-associated helicase Cas3</fullName>
    </submittedName>
</protein>
<dbReference type="PROSITE" id="PS51194">
    <property type="entry name" value="HELICASE_CTER"/>
    <property type="match status" value="1"/>
</dbReference>
<dbReference type="InterPro" id="IPR011545">
    <property type="entry name" value="DEAD/DEAH_box_helicase_dom"/>
</dbReference>
<dbReference type="Gene3D" id="3.40.50.300">
    <property type="entry name" value="P-loop containing nucleotide triphosphate hydrolases"/>
    <property type="match status" value="2"/>
</dbReference>
<dbReference type="InterPro" id="IPR027417">
    <property type="entry name" value="P-loop_NTPase"/>
</dbReference>
<dbReference type="InterPro" id="IPR001650">
    <property type="entry name" value="Helicase_C-like"/>
</dbReference>
<accession>B6WQ58</accession>
<evidence type="ECO:0000313" key="7">
    <source>
        <dbReference type="EMBL" id="EEB34859.1"/>
    </source>
</evidence>
<dbReference type="Pfam" id="PF22590">
    <property type="entry name" value="Cas3-like_C_2"/>
    <property type="match status" value="1"/>
</dbReference>
<keyword evidence="5" id="KW-0051">Antiviral defense</keyword>
<dbReference type="GO" id="GO:0003723">
    <property type="term" value="F:RNA binding"/>
    <property type="evidence" value="ECO:0007669"/>
    <property type="project" value="TreeGrafter"/>
</dbReference>
<dbReference type="AlphaFoldDB" id="B6WQ58"/>
<keyword evidence="3" id="KW-0347">Helicase</keyword>
<evidence type="ECO:0000313" key="8">
    <source>
        <dbReference type="Proteomes" id="UP000003676"/>
    </source>
</evidence>
<dbReference type="GO" id="GO:0016787">
    <property type="term" value="F:hydrolase activity"/>
    <property type="evidence" value="ECO:0007669"/>
    <property type="project" value="UniProtKB-KW"/>
</dbReference>
<evidence type="ECO:0000256" key="2">
    <source>
        <dbReference type="ARBA" id="ARBA00022801"/>
    </source>
</evidence>
<evidence type="ECO:0000256" key="5">
    <source>
        <dbReference type="ARBA" id="ARBA00023118"/>
    </source>
</evidence>
<dbReference type="eggNOG" id="COG1203">
    <property type="taxonomic scope" value="Bacteria"/>
</dbReference>
<dbReference type="InterPro" id="IPR054712">
    <property type="entry name" value="Cas3-like_dom"/>
</dbReference>
<name>B6WQ58_9BACT</name>
<dbReference type="HOGENOM" id="CLU_013924_2_0_7"/>
<keyword evidence="1" id="KW-0547">Nucleotide-binding</keyword>
<dbReference type="NCBIfam" id="TIGR01587">
    <property type="entry name" value="cas3_core"/>
    <property type="match status" value="1"/>
</dbReference>
<dbReference type="GO" id="GO:0003724">
    <property type="term" value="F:RNA helicase activity"/>
    <property type="evidence" value="ECO:0007669"/>
    <property type="project" value="TreeGrafter"/>
</dbReference>
<keyword evidence="2" id="KW-0378">Hydrolase</keyword>
<proteinExistence type="predicted"/>
<dbReference type="InterPro" id="IPR014001">
    <property type="entry name" value="Helicase_ATP-bd"/>
</dbReference>
<reference evidence="7 8" key="1">
    <citation type="submission" date="2008-10" db="EMBL/GenBank/DDBJ databases">
        <title>Draft genome sequence of Desulvovibrio piger (ATCC 29098).</title>
        <authorList>
            <person name="Sudarsanam P."/>
            <person name="Ley R."/>
            <person name="Guruge J."/>
            <person name="Turnbaugh P.J."/>
            <person name="Mahowald M."/>
            <person name="Liep D."/>
            <person name="Gordon J."/>
        </authorList>
    </citation>
    <scope>NUCLEOTIDE SEQUENCE [LARGE SCALE GENOMIC DNA]</scope>
    <source>
        <strain evidence="7 8">ATCC 29098</strain>
    </source>
</reference>
<organism evidence="7 8">
    <name type="scientific">Desulfovibrio piger ATCC 29098</name>
    <dbReference type="NCBI Taxonomy" id="411464"/>
    <lineage>
        <taxon>Bacteria</taxon>
        <taxon>Pseudomonadati</taxon>
        <taxon>Thermodesulfobacteriota</taxon>
        <taxon>Desulfovibrionia</taxon>
        <taxon>Desulfovibrionales</taxon>
        <taxon>Desulfovibrionaceae</taxon>
        <taxon>Desulfovibrio</taxon>
    </lineage>
</organism>
<evidence type="ECO:0000256" key="1">
    <source>
        <dbReference type="ARBA" id="ARBA00022741"/>
    </source>
</evidence>
<feature type="domain" description="Helicase C-terminal" evidence="6">
    <location>
        <begin position="310"/>
        <end position="479"/>
    </location>
</feature>
<dbReference type="SUPFAM" id="SSF52540">
    <property type="entry name" value="P-loop containing nucleoside triphosphate hydrolases"/>
    <property type="match status" value="1"/>
</dbReference>
<dbReference type="GO" id="GO:0005524">
    <property type="term" value="F:ATP binding"/>
    <property type="evidence" value="ECO:0007669"/>
    <property type="project" value="UniProtKB-KW"/>
</dbReference>
<dbReference type="Proteomes" id="UP000003676">
    <property type="component" value="Unassembled WGS sequence"/>
</dbReference>
<evidence type="ECO:0000256" key="4">
    <source>
        <dbReference type="ARBA" id="ARBA00022840"/>
    </source>
</evidence>
<dbReference type="PANTHER" id="PTHR47963">
    <property type="entry name" value="DEAD-BOX ATP-DEPENDENT RNA HELICASE 47, MITOCHONDRIAL"/>
    <property type="match status" value="1"/>
</dbReference>
<sequence>MLWCVAGLVTLADWLGSDEHFFPPDTLLDEDSLRQRAGKAVETIGLGLPPVVQGLDFAKIFSGRAPYPLQAEAAAAIDRPGIHVIEAPMGMGKTEAALWAAYHLLSRGQADGIFFALPTQATSNRMFLRFADFVRRVCPQAVPAQLIHGNSWLQDELKALVCPATPGIEADPCWFNTTRRSLFAPFGVGTVDQALLAVLAVKHFALRRFALAGKVVVIDEVHTYDMYTGTLVRYLCRELEQLGCTVIILSATLTEEARCSLLSLPAGEEGRDIPYPRISGRAASDVLPERCPPSLPDKVVHVMHPGRGEALAQAVELAGQGAQILWVCNTVARAQEDFMELRQRAATRDGGPDVGLLHSRFPFYRREFLEREWMARLGPEGERTKGSILVSTQIVEQSVDLDADVLFSELAPTDMLLQRLGRLWRHPRDGRPVEAPLFCLLREGVPCEEFRHLEAAAIMASLREKAFVYSPYVLLRTLELWEPLEKLTLPSGIRGLMAATYTEKDVPSGWEALYAEDYGRDLADRRLADMGTDIWQVALDDAVALKTRLSADDALMVLARAREGNRIVLLEGGEAAMPSDGRISLAAARRLHRNTVRIPASCLTGKPQDGQLAPYHIDGCLLVGEGVLVAPSLRPGRALYWDEDLGVVIRKEER</sequence>
<dbReference type="EMBL" id="ABXU01000009">
    <property type="protein sequence ID" value="EEB34859.1"/>
    <property type="molecule type" value="Genomic_DNA"/>
</dbReference>
<dbReference type="InterPro" id="IPR006474">
    <property type="entry name" value="Helicase_Cas3_CRISPR-ass_core"/>
</dbReference>
<keyword evidence="4" id="KW-0067">ATP-binding</keyword>
<dbReference type="InterPro" id="IPR050547">
    <property type="entry name" value="DEAD_box_RNA_helicases"/>
</dbReference>
<evidence type="ECO:0000256" key="3">
    <source>
        <dbReference type="ARBA" id="ARBA00022806"/>
    </source>
</evidence>
<dbReference type="Gene3D" id="1.10.3210.30">
    <property type="match status" value="1"/>
</dbReference>
<dbReference type="SMART" id="SM00487">
    <property type="entry name" value="DEXDc"/>
    <property type="match status" value="1"/>
</dbReference>
<dbReference type="PANTHER" id="PTHR47963:SF9">
    <property type="entry name" value="CRISPR-ASSOCIATED ENDONUCLEASE_HELICASE CAS3"/>
    <property type="match status" value="1"/>
</dbReference>
<comment type="caution">
    <text evidence="7">The sequence shown here is derived from an EMBL/GenBank/DDBJ whole genome shotgun (WGS) entry which is preliminary data.</text>
</comment>